<evidence type="ECO:0000256" key="10">
    <source>
        <dbReference type="ARBA" id="ARBA00059964"/>
    </source>
</evidence>
<keyword evidence="3" id="KW-0963">Cytoplasm</keyword>
<dbReference type="Pfam" id="PF25440">
    <property type="entry name" value="Beta-prop_RIC1_2nd"/>
    <property type="match status" value="1"/>
</dbReference>
<evidence type="ECO:0000256" key="11">
    <source>
        <dbReference type="ARBA" id="ARBA00061630"/>
    </source>
</evidence>
<keyword evidence="7" id="KW-0677">Repeat</keyword>
<comment type="subcellular location">
    <subcellularLocation>
        <location evidence="2">Cytoplasm</location>
        <location evidence="2">Cytosol</location>
    </subcellularLocation>
    <subcellularLocation>
        <location evidence="1">Membrane</location>
    </subcellularLocation>
</comment>
<feature type="compositionally biased region" description="Polar residues" evidence="15">
    <location>
        <begin position="1357"/>
        <end position="1366"/>
    </location>
</feature>
<dbReference type="PANTHER" id="PTHR22746">
    <property type="entry name" value="RAB6A-GEF COMPLEX PARTNER PROTEIN 1"/>
    <property type="match status" value="1"/>
</dbReference>
<evidence type="ECO:0000256" key="7">
    <source>
        <dbReference type="ARBA" id="ARBA00022737"/>
    </source>
</evidence>
<evidence type="ECO:0000256" key="3">
    <source>
        <dbReference type="ARBA" id="ARBA00022490"/>
    </source>
</evidence>
<dbReference type="InterPro" id="IPR015943">
    <property type="entry name" value="WD40/YVTN_repeat-like_dom_sf"/>
</dbReference>
<evidence type="ECO:0000256" key="14">
    <source>
        <dbReference type="ARBA" id="ARBA00077356"/>
    </source>
</evidence>
<dbReference type="GO" id="GO:0006886">
    <property type="term" value="P:intracellular protein transport"/>
    <property type="evidence" value="ECO:0007669"/>
    <property type="project" value="InterPro"/>
</dbReference>
<dbReference type="InterPro" id="IPR040096">
    <property type="entry name" value="Ric1"/>
</dbReference>
<dbReference type="PANTHER" id="PTHR22746:SF10">
    <property type="entry name" value="GUANINE NUCLEOTIDE EXCHANGE FACTOR SUBUNIT RIC1"/>
    <property type="match status" value="1"/>
</dbReference>
<dbReference type="Pfam" id="PF07064">
    <property type="entry name" value="RIC1"/>
    <property type="match status" value="1"/>
</dbReference>
<feature type="non-terminal residue" evidence="17">
    <location>
        <position position="1418"/>
    </location>
</feature>
<dbReference type="GO" id="GO:0005085">
    <property type="term" value="F:guanyl-nucleotide exchange factor activity"/>
    <property type="evidence" value="ECO:0007669"/>
    <property type="project" value="UniProtKB-KW"/>
</dbReference>
<sequence length="1418" mass="159356">MYFLSGWPKRLLSPLESLEQPLHIQTDPQRAFFAVLSPSQLSIWYCRPSVLIVSYKELSKAASQFGPYKQAEWRSDSTMIAVSTANGYILFFEIPSARDKYLYEPMYPKGSPHLKGTPHYKEEQCAPSLNLEMKKVLDLQASITSLQSMLEDLLVATADGFLHLVHWDGMTNGRRAINLCTVPFSVDLQSSRAGSFLGFEDVYIRDMEYCATLDGFAVVFNDGRVGFITPMSSRFTAEQLHGVWAQDVIDGTCVAINNKYRLMAFGCANGSVQVYTIDTTTGAMQLSHKLELTPKQYPDIWNKTGPVKLIRWSPDSCVVMVTWDCGGLSLWSVFGAQLICTLGGDFAYQSDGAKKDPLKISSMTWGSEGYHLWVIDGNSSNVKPERDASNEARQFGILQFHFIKSALTVNPCMSNQEQVLLQGEDRLYLNCGDATQAQSPRNTSAHSEHKPTRERVPFSDGSLDSQGLSTLLGHRHWHVVQIHSTYLESNWPIRFSAIDKLGQNVAVVGKFGFAHYSLLTKKWKLFGNITQEQNMMVTGGLAWWNDFIVLACYNLNDRQEELRIYLRTSNLDNAFAHITKVQADTLLLSVFRDIVILFRADCSICLYSIERRPEGLNPTASIQVLQEVSMSRYIPHPFLVVSVTLTSVRTETGITLKMPQQACEAESIMLNLAGQLIMLQRDRSGPQIRDKDNNPNQRKHLPFCAPVVLAQSVENVWTTCRINKQKRHLLEALWLSCGGAGMKVWLPLFPRDHRKPHSFLSRRIMLPFHINIYPLAVLFEDALVLGAVNDTVLYDCLYTQTSAREHLEVLFPFSIVERTSQIYLHHILRQLLVRNLGEQALLLAHSCATLPYFPHVLELMLHEVLEEEATSREPIPDPLLPTVAKFITEFPLFLQTVVHCARKTEYALWNYLFAAVGNPKDLFEECLMAQDLDTAASYLIILQNMEVPAVSRQHATLLFNTALEQGKWDLCRHMIRFLKAIGSGETETPPATPTTQEPSSSSGFEFFRHRSISLSQSAENLHSKFNLTKTLSMPSGPSGKRWSKDSDCAENMYIDMMLWRHARRLLEEIKLKDLGCFAAQLGFELIGWLCKERARAARVEDFVFALKKLHEDFLWPFPVMPASSINSPFKNGKYKTAVGEQLLKSQSADTFVNMEMDTGVSNTPQSRSWLGTISSSQREIDTVSSHGPHMQDAFLSPLLSKGDECSIGSATDLTETSSVVDGDWTMVDENFSSLSLTQSELEHLSLELASKGPHKSQVQLRYLLHIFMEAGCLDWCIIIGLILRESSVINQAFSIMQSSDIDGEICQNIKTGLCAVDKWASTDCPGYKPFLNIIKPQIQKLSEIAEEQVQPEAFQPVNPSKVTEQANPRAEESRISSSHGSNPQSDAGNSNASRHEEDKSKSEDEDSFQEGSYDCVVS</sequence>
<dbReference type="GO" id="GO:0000139">
    <property type="term" value="C:Golgi membrane"/>
    <property type="evidence" value="ECO:0007669"/>
    <property type="project" value="TreeGrafter"/>
</dbReference>
<organism evidence="17 18">
    <name type="scientific">Brachypteracias leptosomus</name>
    <name type="common">short-legged ground-roller</name>
    <dbReference type="NCBI Taxonomy" id="135165"/>
    <lineage>
        <taxon>Eukaryota</taxon>
        <taxon>Metazoa</taxon>
        <taxon>Chordata</taxon>
        <taxon>Craniata</taxon>
        <taxon>Vertebrata</taxon>
        <taxon>Euteleostomi</taxon>
        <taxon>Archelosauria</taxon>
        <taxon>Archosauria</taxon>
        <taxon>Dinosauria</taxon>
        <taxon>Saurischia</taxon>
        <taxon>Theropoda</taxon>
        <taxon>Coelurosauria</taxon>
        <taxon>Aves</taxon>
        <taxon>Neognathae</taxon>
        <taxon>Neoaves</taxon>
        <taxon>Telluraves</taxon>
        <taxon>Coraciimorphae</taxon>
        <taxon>Coraciiformes</taxon>
        <taxon>Brachypteraciidae</taxon>
        <taxon>Brachypteracias</taxon>
    </lineage>
</organism>
<dbReference type="FunFam" id="2.130.10.10:FF:000288">
    <property type="entry name" value="RAB6A-GEF complex partner protein 1 isoform X3"/>
    <property type="match status" value="1"/>
</dbReference>
<dbReference type="Gene3D" id="2.130.10.10">
    <property type="entry name" value="YVTN repeat-like/Quinoprotein amine dehydrogenase"/>
    <property type="match status" value="1"/>
</dbReference>
<evidence type="ECO:0000256" key="12">
    <source>
        <dbReference type="ARBA" id="ARBA00062456"/>
    </source>
</evidence>
<keyword evidence="5" id="KW-0853">WD repeat</keyword>
<evidence type="ECO:0000313" key="17">
    <source>
        <dbReference type="EMBL" id="NXS54530.1"/>
    </source>
</evidence>
<protein>
    <recommendedName>
        <fullName evidence="13">Guanine nucleotide exchange factor subunit RIC1</fullName>
    </recommendedName>
    <alternativeName>
        <fullName evidence="9">Protein RIC1 homolog</fullName>
    </alternativeName>
    <alternativeName>
        <fullName evidence="14">RAB6A-GEF complex partner protein 1</fullName>
    </alternativeName>
</protein>
<dbReference type="Proteomes" id="UP000520535">
    <property type="component" value="Unassembled WGS sequence"/>
</dbReference>
<dbReference type="InterPro" id="IPR009771">
    <property type="entry name" value="RIC1_C"/>
</dbReference>
<proteinExistence type="inferred from homology"/>
<feature type="region of interest" description="Disordered" evidence="15">
    <location>
        <begin position="435"/>
        <end position="462"/>
    </location>
</feature>
<accession>A0A7L2V8C7</accession>
<evidence type="ECO:0000256" key="2">
    <source>
        <dbReference type="ARBA" id="ARBA00004514"/>
    </source>
</evidence>
<feature type="compositionally biased region" description="Basic and acidic residues" evidence="15">
    <location>
        <begin position="446"/>
        <end position="457"/>
    </location>
</feature>
<feature type="compositionally biased region" description="Polar residues" evidence="15">
    <location>
        <begin position="1375"/>
        <end position="1392"/>
    </location>
</feature>
<dbReference type="GO" id="GO:0005829">
    <property type="term" value="C:cytosol"/>
    <property type="evidence" value="ECO:0007669"/>
    <property type="project" value="UniProtKB-SubCell"/>
</dbReference>
<feature type="region of interest" description="Disordered" evidence="15">
    <location>
        <begin position="1350"/>
        <end position="1418"/>
    </location>
</feature>
<evidence type="ECO:0000256" key="15">
    <source>
        <dbReference type="SAM" id="MobiDB-lite"/>
    </source>
</evidence>
<keyword evidence="6" id="KW-0344">Guanine-nucleotide releasing factor</keyword>
<dbReference type="GO" id="GO:0034066">
    <property type="term" value="C:Ric1-Rgp1 guanyl-nucleotide exchange factor complex"/>
    <property type="evidence" value="ECO:0007669"/>
    <property type="project" value="InterPro"/>
</dbReference>
<evidence type="ECO:0000259" key="16">
    <source>
        <dbReference type="Pfam" id="PF07064"/>
    </source>
</evidence>
<evidence type="ECO:0000256" key="4">
    <source>
        <dbReference type="ARBA" id="ARBA00022553"/>
    </source>
</evidence>
<evidence type="ECO:0000256" key="1">
    <source>
        <dbReference type="ARBA" id="ARBA00004370"/>
    </source>
</evidence>
<name>A0A7L2V8C7_9AVES</name>
<dbReference type="SUPFAM" id="SSF50978">
    <property type="entry name" value="WD40 repeat-like"/>
    <property type="match status" value="1"/>
</dbReference>
<dbReference type="OrthoDB" id="67540at2759"/>
<evidence type="ECO:0000256" key="6">
    <source>
        <dbReference type="ARBA" id="ARBA00022658"/>
    </source>
</evidence>
<keyword evidence="18" id="KW-1185">Reference proteome</keyword>
<comment type="function">
    <text evidence="10">The RIC1-RGP1 complex acts as a guanine nucleotide exchange factor (GEF), which activates RAB6A by exchanging bound GDP for free GTP, and may thereby be required for efficient fusion of endosome-derived vesicles with the Golgi compartment. The RIC1-RGP1 complex participates in the recycling of mannose-6-phosphate receptors. Required for phosphorylation and localization of GJA1. Is a regulator of procollagen transport and secretion, and is required for correct cartilage morphogenesis and development of the craniofacial skeleton.</text>
</comment>
<evidence type="ECO:0000256" key="5">
    <source>
        <dbReference type="ARBA" id="ARBA00022574"/>
    </source>
</evidence>
<comment type="similarity">
    <text evidence="11">Belongs to the RIC1 family.</text>
</comment>
<feature type="compositionally biased region" description="Basic and acidic residues" evidence="15">
    <location>
        <begin position="1393"/>
        <end position="1402"/>
    </location>
</feature>
<reference evidence="17 18" key="1">
    <citation type="submission" date="2019-09" db="EMBL/GenBank/DDBJ databases">
        <title>Bird 10,000 Genomes (B10K) Project - Family phase.</title>
        <authorList>
            <person name="Zhang G."/>
        </authorList>
    </citation>
    <scope>NUCLEOTIDE SEQUENCE [LARGE SCALE GENOMIC DNA]</scope>
    <source>
        <strain evidence="17">B10K-DU-012-52</strain>
    </source>
</reference>
<evidence type="ECO:0000256" key="13">
    <source>
        <dbReference type="ARBA" id="ARBA00069690"/>
    </source>
</evidence>
<comment type="subunit">
    <text evidence="12">Forms a complex with RGP1; the interaction enhances RAB6A GTPase activity. Interacts (via central domain) with RGP1. Interacts with RAB6A; the interaction is direct with a preference for RAB6A-GDP. Interacts (via C-terminus domain) with RAB33B; the interaction is direct with a preference for RAB33B-GTP. Interacts with GJA1.</text>
</comment>
<feature type="non-terminal residue" evidence="17">
    <location>
        <position position="1"/>
    </location>
</feature>
<evidence type="ECO:0000256" key="9">
    <source>
        <dbReference type="ARBA" id="ARBA00029879"/>
    </source>
</evidence>
<comment type="caution">
    <text evidence="17">The sequence shown here is derived from an EMBL/GenBank/DDBJ whole genome shotgun (WGS) entry which is preliminary data.</text>
</comment>
<dbReference type="GO" id="GO:0042147">
    <property type="term" value="P:retrograde transport, endosome to Golgi"/>
    <property type="evidence" value="ECO:0007669"/>
    <property type="project" value="TreeGrafter"/>
</dbReference>
<dbReference type="InterPro" id="IPR036322">
    <property type="entry name" value="WD40_repeat_dom_sf"/>
</dbReference>
<evidence type="ECO:0000313" key="18">
    <source>
        <dbReference type="Proteomes" id="UP000520535"/>
    </source>
</evidence>
<feature type="compositionally biased region" description="Polar residues" evidence="15">
    <location>
        <begin position="435"/>
        <end position="445"/>
    </location>
</feature>
<evidence type="ECO:0000256" key="8">
    <source>
        <dbReference type="ARBA" id="ARBA00023136"/>
    </source>
</evidence>
<feature type="domain" description="RIC1 C-terminal alpha solenoid region" evidence="16">
    <location>
        <begin position="825"/>
        <end position="985"/>
    </location>
</feature>
<keyword evidence="4" id="KW-0597">Phosphoprotein</keyword>
<dbReference type="EMBL" id="VYZX01008684">
    <property type="protein sequence ID" value="NXS54530.1"/>
    <property type="molecule type" value="Genomic_DNA"/>
</dbReference>
<gene>
    <name evidence="17" type="primary">Ric1</name>
    <name evidence="17" type="ORF">BRALEP_R01453</name>
</gene>
<keyword evidence="8" id="KW-0472">Membrane</keyword>